<comment type="caution">
    <text evidence="1">The sequence shown here is derived from an EMBL/GenBank/DDBJ whole genome shotgun (WGS) entry which is preliminary data.</text>
</comment>
<accession>A0A7X6DRS6</accession>
<dbReference type="AlphaFoldDB" id="A0A7X6DRS6"/>
<dbReference type="Proteomes" id="UP000534783">
    <property type="component" value="Unassembled WGS sequence"/>
</dbReference>
<gene>
    <name evidence="1" type="ORF">MNODULE_14130</name>
</gene>
<organism evidence="1 2">
    <name type="scientific">Candidatus Manganitrophus noduliformans</name>
    <dbReference type="NCBI Taxonomy" id="2606439"/>
    <lineage>
        <taxon>Bacteria</taxon>
        <taxon>Pseudomonadati</taxon>
        <taxon>Nitrospirota</taxon>
        <taxon>Nitrospiria</taxon>
        <taxon>Candidatus Troglogloeales</taxon>
        <taxon>Candidatus Manganitrophaceae</taxon>
        <taxon>Candidatus Manganitrophus</taxon>
    </lineage>
</organism>
<dbReference type="InterPro" id="IPR054251">
    <property type="entry name" value="DUF6982"/>
</dbReference>
<dbReference type="EMBL" id="VTOW01000002">
    <property type="protein sequence ID" value="NKE71883.1"/>
    <property type="molecule type" value="Genomic_DNA"/>
</dbReference>
<proteinExistence type="predicted"/>
<sequence>MQNRIVLHFQNGEVVKGSTGDFSPEKPWFHLTKKSSGETIKIDPSRLKGIFFVKCFDGNPTYKERIDVERPGLGRRVMVCFKDGENLFGYTTGVSPGRKGFFLFFSDPENNNEKVFVLTAATDDVLLG</sequence>
<reference evidence="1 2" key="1">
    <citation type="journal article" date="2020" name="Nature">
        <title>Bacterial chemolithoautotrophy via manganese oxidation.</title>
        <authorList>
            <person name="Yu H."/>
            <person name="Leadbetter J.R."/>
        </authorList>
    </citation>
    <scope>NUCLEOTIDE SEQUENCE [LARGE SCALE GENOMIC DNA]</scope>
    <source>
        <strain evidence="1 2">Mn-1</strain>
    </source>
</reference>
<dbReference type="RefSeq" id="WP_168060919.1">
    <property type="nucleotide sequence ID" value="NZ_VTOW01000002.1"/>
</dbReference>
<keyword evidence="2" id="KW-1185">Reference proteome</keyword>
<dbReference type="Pfam" id="PF22478">
    <property type="entry name" value="DUF6982"/>
    <property type="match status" value="1"/>
</dbReference>
<evidence type="ECO:0000313" key="2">
    <source>
        <dbReference type="Proteomes" id="UP000534783"/>
    </source>
</evidence>
<name>A0A7X6DRS6_9BACT</name>
<protein>
    <submittedName>
        <fullName evidence="1">Uncharacterized protein</fullName>
    </submittedName>
</protein>
<evidence type="ECO:0000313" key="1">
    <source>
        <dbReference type="EMBL" id="NKE71883.1"/>
    </source>
</evidence>